<feature type="domain" description="Dihydrodipicolinate reductase N-terminal" evidence="14">
    <location>
        <begin position="12"/>
        <end position="86"/>
    </location>
</feature>
<evidence type="ECO:0000313" key="16">
    <source>
        <dbReference type="EMBL" id="RUO78711.1"/>
    </source>
</evidence>
<keyword evidence="7 13" id="KW-0520">NAD</keyword>
<keyword evidence="2 13" id="KW-0963">Cytoplasm</keyword>
<dbReference type="GO" id="GO:0051287">
    <property type="term" value="F:NAD binding"/>
    <property type="evidence" value="ECO:0007669"/>
    <property type="project" value="UniProtKB-UniRule"/>
</dbReference>
<feature type="active site" description="Proton donor/acceptor" evidence="13">
    <location>
        <position position="116"/>
    </location>
</feature>
<evidence type="ECO:0000256" key="8">
    <source>
        <dbReference type="ARBA" id="ARBA00023154"/>
    </source>
</evidence>
<proteinExistence type="inferred from homology"/>
<keyword evidence="5 13" id="KW-0220">Diaminopimelate biosynthesis</keyword>
<gene>
    <name evidence="13 16" type="primary">dapB</name>
    <name evidence="16" type="ORF">CWI83_04105</name>
</gene>
<dbReference type="PANTHER" id="PTHR20836:SF0">
    <property type="entry name" value="4-HYDROXY-TETRAHYDRODIPICOLINATE REDUCTASE 1, CHLOROPLASTIC-RELATED"/>
    <property type="match status" value="1"/>
</dbReference>
<evidence type="ECO:0000259" key="15">
    <source>
        <dbReference type="Pfam" id="PF05173"/>
    </source>
</evidence>
<keyword evidence="3 13" id="KW-0028">Amino-acid biosynthesis</keyword>
<comment type="caution">
    <text evidence="13">Was originally thought to be a dihydrodipicolinate reductase (DHDPR), catalyzing the conversion of dihydrodipicolinate to tetrahydrodipicolinate. However, it was shown in E.coli that the substrate of the enzymatic reaction is not dihydrodipicolinate (DHDP) but in fact (2S,4S)-4-hydroxy-2,3,4,5-tetrahydrodipicolinic acid (HTPA), the product released by the DapA-catalyzed reaction.</text>
</comment>
<evidence type="ECO:0000259" key="14">
    <source>
        <dbReference type="Pfam" id="PF01113"/>
    </source>
</evidence>
<keyword evidence="4 13" id="KW-0521">NADP</keyword>
<protein>
    <recommendedName>
        <fullName evidence="10 13">4-hydroxy-tetrahydrodipicolinate reductase</fullName>
        <shortName evidence="13">HTPA reductase</shortName>
        <ecNumber evidence="10 13">1.17.1.8</ecNumber>
    </recommendedName>
</protein>
<dbReference type="InterPro" id="IPR000846">
    <property type="entry name" value="DapB_N"/>
</dbReference>
<organism evidence="16 17">
    <name type="scientific">Pseudidiomarina taiwanensis</name>
    <dbReference type="NCBI Taxonomy" id="337250"/>
    <lineage>
        <taxon>Bacteria</taxon>
        <taxon>Pseudomonadati</taxon>
        <taxon>Pseudomonadota</taxon>
        <taxon>Gammaproteobacteria</taxon>
        <taxon>Alteromonadales</taxon>
        <taxon>Idiomarinaceae</taxon>
        <taxon>Pseudidiomarina</taxon>
    </lineage>
</organism>
<keyword evidence="17" id="KW-1185">Reference proteome</keyword>
<dbReference type="UniPathway" id="UPA00034">
    <property type="reaction ID" value="UER00018"/>
</dbReference>
<comment type="caution">
    <text evidence="16">The sequence shown here is derived from an EMBL/GenBank/DDBJ whole genome shotgun (WGS) entry which is preliminary data.</text>
</comment>
<evidence type="ECO:0000256" key="12">
    <source>
        <dbReference type="ARBA" id="ARBA00049396"/>
    </source>
</evidence>
<dbReference type="Pfam" id="PF05173">
    <property type="entry name" value="DapB_C"/>
    <property type="match status" value="1"/>
</dbReference>
<evidence type="ECO:0000256" key="7">
    <source>
        <dbReference type="ARBA" id="ARBA00023027"/>
    </source>
</evidence>
<dbReference type="GO" id="GO:0009089">
    <property type="term" value="P:lysine biosynthetic process via diaminopimelate"/>
    <property type="evidence" value="ECO:0007669"/>
    <property type="project" value="UniProtKB-UniRule"/>
</dbReference>
<dbReference type="GO" id="GO:0005829">
    <property type="term" value="C:cytosol"/>
    <property type="evidence" value="ECO:0007669"/>
    <property type="project" value="TreeGrafter"/>
</dbReference>
<dbReference type="GO" id="GO:0016726">
    <property type="term" value="F:oxidoreductase activity, acting on CH or CH2 groups, NAD or NADP as acceptor"/>
    <property type="evidence" value="ECO:0007669"/>
    <property type="project" value="UniProtKB-UniRule"/>
</dbReference>
<dbReference type="InterPro" id="IPR022664">
    <property type="entry name" value="DapB_N_CS"/>
</dbReference>
<comment type="similarity">
    <text evidence="1 13">Belongs to the DapB family.</text>
</comment>
<dbReference type="GO" id="GO:0050661">
    <property type="term" value="F:NADP binding"/>
    <property type="evidence" value="ECO:0007669"/>
    <property type="project" value="UniProtKB-UniRule"/>
</dbReference>
<evidence type="ECO:0000256" key="6">
    <source>
        <dbReference type="ARBA" id="ARBA00023002"/>
    </source>
</evidence>
<dbReference type="AlphaFoldDB" id="A0A432ZL49"/>
<dbReference type="PANTHER" id="PTHR20836">
    <property type="entry name" value="DIHYDRODIPICOLINATE REDUCTASE"/>
    <property type="match status" value="1"/>
</dbReference>
<sequence length="208" mass="22700">MGQAVLQVLANETEHTGVPIARAHATVVTELDVLVDFSLPQALADNMALAKRLHCPLLVCTTGLTEQQRQGLVELGQQLPVLYAENTSIGIALLADLVQQASRLLSEADVDIIDLHHKHKRDAPSGTAKRLAAAVEQGRGEKTEIEYAVVRAGDIIGEHTVLFNLPGERLEFTHKVSERAVFARGAVRAAKWLSEQAQGFYHMADMLR</sequence>
<dbReference type="Pfam" id="PF01113">
    <property type="entry name" value="DapB_N"/>
    <property type="match status" value="1"/>
</dbReference>
<evidence type="ECO:0000256" key="3">
    <source>
        <dbReference type="ARBA" id="ARBA00022605"/>
    </source>
</evidence>
<evidence type="ECO:0000256" key="10">
    <source>
        <dbReference type="ARBA" id="ARBA00038983"/>
    </source>
</evidence>
<comment type="subunit">
    <text evidence="13">Homotetramer.</text>
</comment>
<feature type="binding site" evidence="13">
    <location>
        <begin position="84"/>
        <end position="87"/>
    </location>
    <ligand>
        <name>NAD(+)</name>
        <dbReference type="ChEBI" id="CHEBI:57540"/>
    </ligand>
</feature>
<dbReference type="Gene3D" id="3.40.50.720">
    <property type="entry name" value="NAD(P)-binding Rossmann-like Domain"/>
    <property type="match status" value="1"/>
</dbReference>
<evidence type="ECO:0000256" key="9">
    <source>
        <dbReference type="ARBA" id="ARBA00037922"/>
    </source>
</evidence>
<dbReference type="Proteomes" id="UP000288279">
    <property type="component" value="Unassembled WGS sequence"/>
</dbReference>
<dbReference type="EC" id="1.17.1.8" evidence="10 13"/>
<evidence type="ECO:0000256" key="5">
    <source>
        <dbReference type="ARBA" id="ARBA00022915"/>
    </source>
</evidence>
<feature type="binding site" evidence="13">
    <location>
        <begin position="60"/>
        <end position="62"/>
    </location>
    <ligand>
        <name>NAD(+)</name>
        <dbReference type="ChEBI" id="CHEBI:57540"/>
    </ligand>
</feature>
<dbReference type="OrthoDB" id="9790352at2"/>
<evidence type="ECO:0000256" key="4">
    <source>
        <dbReference type="ARBA" id="ARBA00022857"/>
    </source>
</evidence>
<dbReference type="InterPro" id="IPR036291">
    <property type="entry name" value="NAD(P)-bd_dom_sf"/>
</dbReference>
<dbReference type="EMBL" id="PIQG01000002">
    <property type="protein sequence ID" value="RUO78711.1"/>
    <property type="molecule type" value="Genomic_DNA"/>
</dbReference>
<feature type="active site" description="Proton donor" evidence="13">
    <location>
        <position position="120"/>
    </location>
</feature>
<comment type="catalytic activity">
    <reaction evidence="12 13">
        <text>(S)-2,3,4,5-tetrahydrodipicolinate + NAD(+) + H2O = (2S,4S)-4-hydroxy-2,3,4,5-tetrahydrodipicolinate + NADH + H(+)</text>
        <dbReference type="Rhea" id="RHEA:35323"/>
        <dbReference type="ChEBI" id="CHEBI:15377"/>
        <dbReference type="ChEBI" id="CHEBI:15378"/>
        <dbReference type="ChEBI" id="CHEBI:16845"/>
        <dbReference type="ChEBI" id="CHEBI:57540"/>
        <dbReference type="ChEBI" id="CHEBI:57945"/>
        <dbReference type="ChEBI" id="CHEBI:67139"/>
        <dbReference type="EC" id="1.17.1.8"/>
    </reaction>
</comment>
<dbReference type="PROSITE" id="PS01298">
    <property type="entry name" value="DAPB"/>
    <property type="match status" value="1"/>
</dbReference>
<evidence type="ECO:0000256" key="11">
    <source>
        <dbReference type="ARBA" id="ARBA00049080"/>
    </source>
</evidence>
<accession>A0A432ZL49</accession>
<dbReference type="NCBIfam" id="TIGR00036">
    <property type="entry name" value="dapB"/>
    <property type="match status" value="1"/>
</dbReference>
<dbReference type="SUPFAM" id="SSF51735">
    <property type="entry name" value="NAD(P)-binding Rossmann-fold domains"/>
    <property type="match status" value="1"/>
</dbReference>
<comment type="pathway">
    <text evidence="9 13">Amino-acid biosynthesis; L-lysine biosynthesis via DAP pathway; (S)-tetrahydrodipicolinate from L-aspartate: step 4/4.</text>
</comment>
<dbReference type="GO" id="GO:0019877">
    <property type="term" value="P:diaminopimelate biosynthetic process"/>
    <property type="evidence" value="ECO:0007669"/>
    <property type="project" value="UniProtKB-UniRule"/>
</dbReference>
<comment type="function">
    <text evidence="13">Catalyzes the conversion of 4-hydroxy-tetrahydrodipicolinate (HTPA) to tetrahydrodipicolinate.</text>
</comment>
<dbReference type="SUPFAM" id="SSF55347">
    <property type="entry name" value="Glyceraldehyde-3-phosphate dehydrogenase-like, C-terminal domain"/>
    <property type="match status" value="1"/>
</dbReference>
<feature type="domain" description="Dihydrodipicolinate reductase C-terminal" evidence="15">
    <location>
        <begin position="90"/>
        <end position="207"/>
    </location>
</feature>
<dbReference type="GO" id="GO:0008839">
    <property type="term" value="F:4-hydroxy-tetrahydrodipicolinate reductase"/>
    <property type="evidence" value="ECO:0007669"/>
    <property type="project" value="UniProtKB-UniRule"/>
</dbReference>
<reference evidence="16 17" key="1">
    <citation type="journal article" date="2011" name="Front. Microbiol.">
        <title>Genomic signatures of strain selection and enhancement in Bacillus atrophaeus var. globigii, a historical biowarfare simulant.</title>
        <authorList>
            <person name="Gibbons H.S."/>
            <person name="Broomall S.M."/>
            <person name="McNew L.A."/>
            <person name="Daligault H."/>
            <person name="Chapman C."/>
            <person name="Bruce D."/>
            <person name="Karavis M."/>
            <person name="Krepps M."/>
            <person name="McGregor P.A."/>
            <person name="Hong C."/>
            <person name="Park K.H."/>
            <person name="Akmal A."/>
            <person name="Feldman A."/>
            <person name="Lin J.S."/>
            <person name="Chang W.E."/>
            <person name="Higgs B.W."/>
            <person name="Demirev P."/>
            <person name="Lindquist J."/>
            <person name="Liem A."/>
            <person name="Fochler E."/>
            <person name="Read T.D."/>
            <person name="Tapia R."/>
            <person name="Johnson S."/>
            <person name="Bishop-Lilly K.A."/>
            <person name="Detter C."/>
            <person name="Han C."/>
            <person name="Sozhamannan S."/>
            <person name="Rosenzweig C.N."/>
            <person name="Skowronski E.W."/>
        </authorList>
    </citation>
    <scope>NUCLEOTIDE SEQUENCE [LARGE SCALE GENOMIC DNA]</scope>
    <source>
        <strain evidence="16 17">PIT1</strain>
    </source>
</reference>
<evidence type="ECO:0000256" key="1">
    <source>
        <dbReference type="ARBA" id="ARBA00006642"/>
    </source>
</evidence>
<feature type="binding site" evidence="13">
    <location>
        <position position="117"/>
    </location>
    <ligand>
        <name>(S)-2,3,4,5-tetrahydrodipicolinate</name>
        <dbReference type="ChEBI" id="CHEBI:16845"/>
    </ligand>
</feature>
<dbReference type="InterPro" id="IPR023940">
    <property type="entry name" value="DHDPR_bac"/>
</dbReference>
<feature type="binding site" evidence="13">
    <location>
        <begin position="126"/>
        <end position="127"/>
    </location>
    <ligand>
        <name>(S)-2,3,4,5-tetrahydrodipicolinate</name>
        <dbReference type="ChEBI" id="CHEBI:16845"/>
    </ligand>
</feature>
<dbReference type="InterPro" id="IPR022663">
    <property type="entry name" value="DapB_C"/>
</dbReference>
<name>A0A432ZL49_9GAMM</name>
<evidence type="ECO:0000256" key="2">
    <source>
        <dbReference type="ARBA" id="ARBA00022490"/>
    </source>
</evidence>
<keyword evidence="8 13" id="KW-0457">Lysine biosynthesis</keyword>
<dbReference type="Gene3D" id="3.30.360.10">
    <property type="entry name" value="Dihydrodipicolinate Reductase, domain 2"/>
    <property type="match status" value="1"/>
</dbReference>
<dbReference type="HAMAP" id="MF_00102">
    <property type="entry name" value="DapB"/>
    <property type="match status" value="1"/>
</dbReference>
<comment type="caution">
    <text evidence="13">Lacks conserved residue(s) required for the propagation of feature annotation.</text>
</comment>
<comment type="subcellular location">
    <subcellularLocation>
        <location evidence="13">Cytoplasm</location>
    </subcellularLocation>
</comment>
<feature type="binding site" evidence="13">
    <location>
        <position position="30"/>
    </location>
    <ligand>
        <name>NAD(+)</name>
        <dbReference type="ChEBI" id="CHEBI:57540"/>
    </ligand>
</feature>
<evidence type="ECO:0000256" key="13">
    <source>
        <dbReference type="HAMAP-Rule" id="MF_00102"/>
    </source>
</evidence>
<comment type="catalytic activity">
    <reaction evidence="11 13">
        <text>(S)-2,3,4,5-tetrahydrodipicolinate + NADP(+) + H2O = (2S,4S)-4-hydroxy-2,3,4,5-tetrahydrodipicolinate + NADPH + H(+)</text>
        <dbReference type="Rhea" id="RHEA:35331"/>
        <dbReference type="ChEBI" id="CHEBI:15377"/>
        <dbReference type="ChEBI" id="CHEBI:15378"/>
        <dbReference type="ChEBI" id="CHEBI:16845"/>
        <dbReference type="ChEBI" id="CHEBI:57783"/>
        <dbReference type="ChEBI" id="CHEBI:58349"/>
        <dbReference type="ChEBI" id="CHEBI:67139"/>
        <dbReference type="EC" id="1.17.1.8"/>
    </reaction>
</comment>
<evidence type="ECO:0000313" key="17">
    <source>
        <dbReference type="Proteomes" id="UP000288279"/>
    </source>
</evidence>
<keyword evidence="6 13" id="KW-0560">Oxidoreductase</keyword>